<name>A0A4Y2RE13_ARAVE</name>
<accession>A0A4Y2RE13</accession>
<sequence>MQEYLQSDAIKITIELNQRTNGVHYVSNSLLDLNKIGLRQQLWALTHSCDSGVYSVSLGEWTCQISISAFPNPPQQGVFPKIELNRLKYAETFQLEISNGTVQEL</sequence>
<comment type="caution">
    <text evidence="1">The sequence shown here is derived from an EMBL/GenBank/DDBJ whole genome shotgun (WGS) entry which is preliminary data.</text>
</comment>
<organism evidence="1 2">
    <name type="scientific">Araneus ventricosus</name>
    <name type="common">Orbweaver spider</name>
    <name type="synonym">Epeira ventricosa</name>
    <dbReference type="NCBI Taxonomy" id="182803"/>
    <lineage>
        <taxon>Eukaryota</taxon>
        <taxon>Metazoa</taxon>
        <taxon>Ecdysozoa</taxon>
        <taxon>Arthropoda</taxon>
        <taxon>Chelicerata</taxon>
        <taxon>Arachnida</taxon>
        <taxon>Araneae</taxon>
        <taxon>Araneomorphae</taxon>
        <taxon>Entelegynae</taxon>
        <taxon>Araneoidea</taxon>
        <taxon>Araneidae</taxon>
        <taxon>Araneus</taxon>
    </lineage>
</organism>
<gene>
    <name evidence="1" type="ORF">AVEN_22504_1</name>
</gene>
<reference evidence="1 2" key="1">
    <citation type="journal article" date="2019" name="Sci. Rep.">
        <title>Orb-weaving spider Araneus ventricosus genome elucidates the spidroin gene catalogue.</title>
        <authorList>
            <person name="Kono N."/>
            <person name="Nakamura H."/>
            <person name="Ohtoshi R."/>
            <person name="Moran D.A.P."/>
            <person name="Shinohara A."/>
            <person name="Yoshida Y."/>
            <person name="Fujiwara M."/>
            <person name="Mori M."/>
            <person name="Tomita M."/>
            <person name="Arakawa K."/>
        </authorList>
    </citation>
    <scope>NUCLEOTIDE SEQUENCE [LARGE SCALE GENOMIC DNA]</scope>
</reference>
<dbReference type="Proteomes" id="UP000499080">
    <property type="component" value="Unassembled WGS sequence"/>
</dbReference>
<protein>
    <submittedName>
        <fullName evidence="1">Uncharacterized protein</fullName>
    </submittedName>
</protein>
<evidence type="ECO:0000313" key="2">
    <source>
        <dbReference type="Proteomes" id="UP000499080"/>
    </source>
</evidence>
<keyword evidence="2" id="KW-1185">Reference proteome</keyword>
<dbReference type="AlphaFoldDB" id="A0A4Y2RE13"/>
<dbReference type="EMBL" id="BGPR01016723">
    <property type="protein sequence ID" value="GBN73943.1"/>
    <property type="molecule type" value="Genomic_DNA"/>
</dbReference>
<evidence type="ECO:0000313" key="1">
    <source>
        <dbReference type="EMBL" id="GBN73943.1"/>
    </source>
</evidence>
<proteinExistence type="predicted"/>